<sequence length="293" mass="31563">MNILLIITIAVVFIMTSYSIYLVHREKSKLSTMAGMVISMAIATMAGLLSGFLLGSYSGDMFLSSGISIIIGFTIGFLSGQPLGLIPIMNGALSGLISSLLGAILGVMLQYTAPTVMLLLLLLLYVVITGIVIIFILVETSDKFSLDTQGLSPFAILSAGVVLVTVFLFLYSSDLVKIPDKNVTANTQEKTPQQSSKSEIDVSKESNPKVTMKVTPTGYTPNVILVKKGVQVELEIDNPLENSCLTTFTMPDFNINNVNLKVGTTNLTFTPDKTGEYTFSCGMHMYKGTIIVK</sequence>
<evidence type="ECO:0000256" key="1">
    <source>
        <dbReference type="SAM" id="MobiDB-lite"/>
    </source>
</evidence>
<feature type="region of interest" description="Disordered" evidence="1">
    <location>
        <begin position="186"/>
        <end position="206"/>
    </location>
</feature>
<dbReference type="Gene3D" id="2.60.40.420">
    <property type="entry name" value="Cupredoxins - blue copper proteins"/>
    <property type="match status" value="1"/>
</dbReference>
<feature type="transmembrane region" description="Helical" evidence="2">
    <location>
        <begin position="117"/>
        <end position="138"/>
    </location>
</feature>
<dbReference type="EMBL" id="CVRB01000001">
    <property type="protein sequence ID" value="CRK81039.1"/>
    <property type="molecule type" value="Genomic_DNA"/>
</dbReference>
<dbReference type="Pfam" id="PF13473">
    <property type="entry name" value="Cupredoxin_1"/>
    <property type="match status" value="1"/>
</dbReference>
<dbReference type="SUPFAM" id="SSF49503">
    <property type="entry name" value="Cupredoxins"/>
    <property type="match status" value="1"/>
</dbReference>
<dbReference type="Proteomes" id="UP000199087">
    <property type="component" value="Unassembled WGS sequence"/>
</dbReference>
<evidence type="ECO:0000259" key="3">
    <source>
        <dbReference type="Pfam" id="PF13473"/>
    </source>
</evidence>
<accession>A0A0U1NSK8</accession>
<evidence type="ECO:0000313" key="4">
    <source>
        <dbReference type="EMBL" id="CRK81039.1"/>
    </source>
</evidence>
<keyword evidence="2" id="KW-1133">Transmembrane helix</keyword>
<feature type="transmembrane region" description="Helical" evidence="2">
    <location>
        <begin position="6"/>
        <end position="23"/>
    </location>
</feature>
<feature type="transmembrane region" description="Helical" evidence="2">
    <location>
        <begin position="92"/>
        <end position="111"/>
    </location>
</feature>
<reference evidence="5" key="1">
    <citation type="submission" date="2015-05" db="EMBL/GenBank/DDBJ databases">
        <authorList>
            <person name="Urmite Genomes"/>
        </authorList>
    </citation>
    <scope>NUCLEOTIDE SEQUENCE [LARGE SCALE GENOMIC DNA]</scope>
    <source>
        <strain evidence="5">LF1</strain>
    </source>
</reference>
<dbReference type="AlphaFoldDB" id="A0A0U1NSK8"/>
<organism evidence="4 5">
    <name type="scientific">Neobacillus massiliamazoniensis</name>
    <dbReference type="NCBI Taxonomy" id="1499688"/>
    <lineage>
        <taxon>Bacteria</taxon>
        <taxon>Bacillati</taxon>
        <taxon>Bacillota</taxon>
        <taxon>Bacilli</taxon>
        <taxon>Bacillales</taxon>
        <taxon>Bacillaceae</taxon>
        <taxon>Neobacillus</taxon>
    </lineage>
</organism>
<dbReference type="RefSeq" id="WP_141650817.1">
    <property type="nucleotide sequence ID" value="NZ_CVRB01000001.1"/>
</dbReference>
<evidence type="ECO:0000313" key="5">
    <source>
        <dbReference type="Proteomes" id="UP000199087"/>
    </source>
</evidence>
<evidence type="ECO:0000256" key="2">
    <source>
        <dbReference type="SAM" id="Phobius"/>
    </source>
</evidence>
<feature type="transmembrane region" description="Helical" evidence="2">
    <location>
        <begin position="61"/>
        <end position="80"/>
    </location>
</feature>
<proteinExistence type="predicted"/>
<dbReference type="InterPro" id="IPR028096">
    <property type="entry name" value="EfeO_Cupredoxin"/>
</dbReference>
<protein>
    <submittedName>
        <fullName evidence="4">Blue (Type 1) copper domain-containing protein</fullName>
    </submittedName>
</protein>
<feature type="domain" description="EfeO-type cupredoxin-like" evidence="3">
    <location>
        <begin position="204"/>
        <end position="292"/>
    </location>
</feature>
<keyword evidence="2" id="KW-0472">Membrane</keyword>
<dbReference type="InterPro" id="IPR008972">
    <property type="entry name" value="Cupredoxin"/>
</dbReference>
<feature type="compositionally biased region" description="Polar residues" evidence="1">
    <location>
        <begin position="186"/>
        <end position="197"/>
    </location>
</feature>
<dbReference type="OrthoDB" id="9800141at2"/>
<feature type="transmembrane region" description="Helical" evidence="2">
    <location>
        <begin position="35"/>
        <end position="55"/>
    </location>
</feature>
<keyword evidence="5" id="KW-1185">Reference proteome</keyword>
<name>A0A0U1NSK8_9BACI</name>
<feature type="transmembrane region" description="Helical" evidence="2">
    <location>
        <begin position="150"/>
        <end position="171"/>
    </location>
</feature>
<gene>
    <name evidence="4" type="ORF">BN000_00934</name>
</gene>
<keyword evidence="2" id="KW-0812">Transmembrane</keyword>